<organism evidence="1 2">
    <name type="scientific">Amycolatopsis thermophila</name>
    <dbReference type="NCBI Taxonomy" id="206084"/>
    <lineage>
        <taxon>Bacteria</taxon>
        <taxon>Bacillati</taxon>
        <taxon>Actinomycetota</taxon>
        <taxon>Actinomycetes</taxon>
        <taxon>Pseudonocardiales</taxon>
        <taxon>Pseudonocardiaceae</taxon>
        <taxon>Amycolatopsis</taxon>
    </lineage>
</organism>
<proteinExistence type="predicted"/>
<reference evidence="1 2" key="1">
    <citation type="submission" date="2023-07" db="EMBL/GenBank/DDBJ databases">
        <title>Sequencing the genomes of 1000 actinobacteria strains.</title>
        <authorList>
            <person name="Klenk H.-P."/>
        </authorList>
    </citation>
    <scope>NUCLEOTIDE SEQUENCE [LARGE SCALE GENOMIC DNA]</scope>
    <source>
        <strain evidence="1 2">DSM 45805</strain>
    </source>
</reference>
<sequence length="172" mass="19211">MAHELVTVCLPPDAHQDLRAALEEAMAPFDVNGGPAPREGEWDHWWIGRPGDVFDVHRGHEDDPRLVRAAVDAYGEPREWVPGTCDGGPRGLLDFAGMRTRAARLASRSDIPFTRRTPERAVATENLLTLDGTWIYHDDQVPRAGTGYVEFANSYLDELAPDTMVVRLRIHC</sequence>
<dbReference type="RefSeq" id="WP_306993025.1">
    <property type="nucleotide sequence ID" value="NZ_JAUSUT010000001.1"/>
</dbReference>
<protein>
    <submittedName>
        <fullName evidence="1">Uncharacterized protein</fullName>
    </submittedName>
</protein>
<comment type="caution">
    <text evidence="1">The sequence shown here is derived from an EMBL/GenBank/DDBJ whole genome shotgun (WGS) entry which is preliminary data.</text>
</comment>
<evidence type="ECO:0000313" key="1">
    <source>
        <dbReference type="EMBL" id="MDQ0379603.1"/>
    </source>
</evidence>
<accession>A0ABU0EWG3</accession>
<keyword evidence="2" id="KW-1185">Reference proteome</keyword>
<dbReference type="EMBL" id="JAUSUT010000001">
    <property type="protein sequence ID" value="MDQ0379603.1"/>
    <property type="molecule type" value="Genomic_DNA"/>
</dbReference>
<name>A0ABU0EWG3_9PSEU</name>
<dbReference type="Proteomes" id="UP001229651">
    <property type="component" value="Unassembled WGS sequence"/>
</dbReference>
<evidence type="ECO:0000313" key="2">
    <source>
        <dbReference type="Proteomes" id="UP001229651"/>
    </source>
</evidence>
<gene>
    <name evidence="1" type="ORF">FB470_003597</name>
</gene>